<dbReference type="EMBL" id="JALEMU010000031">
    <property type="protein sequence ID" value="MCI5754997.1"/>
    <property type="molecule type" value="Genomic_DNA"/>
</dbReference>
<sequence>MAKKSSRISSAEKKRLAYALIALVTAAILLIIPRTRNRVLEYLGFFDTDSPQAEIPDGEIAVHFIDVGQGDAELIMTSDGKTVLIDSGTPESRTVLTGYLKDQGVKKIDYFVLTHPHADHIGGAVAVLDAFDVVNVIMTDAPTTISTYKKVLQKIDEKDCGVIFAEAGKEYSLGEAKITILGPVSDYSDDLNNTSIVLRLTYGRTAFMFTGDAEKKAEQDMLTKFPASYFRADVLKLGHHGSSNSTSDGWFFAVSPEYAVISCGRNNDYGHPHREILSLLKKNGTTYFRTDTDGSIVMSSDGESVKIISPSRR</sequence>
<dbReference type="Pfam" id="PF00753">
    <property type="entry name" value="Lactamase_B"/>
    <property type="match status" value="1"/>
</dbReference>
<organism evidence="3 4">
    <name type="scientific">Candidatus Colimorpha enterica</name>
    <dbReference type="NCBI Taxonomy" id="3083063"/>
    <lineage>
        <taxon>Bacteria</taxon>
        <taxon>Pseudomonadati</taxon>
        <taxon>Bacteroidota</taxon>
        <taxon>Bacteroidia</taxon>
        <taxon>Bacteroidales</taxon>
        <taxon>Candidatus Colimorpha</taxon>
    </lineage>
</organism>
<gene>
    <name evidence="3" type="ORF">MR241_01740</name>
</gene>
<protein>
    <submittedName>
        <fullName evidence="3">MBL fold metallo-hydrolase</fullName>
    </submittedName>
</protein>
<dbReference type="InterPro" id="IPR052159">
    <property type="entry name" value="Competence_DNA_uptake"/>
</dbReference>
<dbReference type="AlphaFoldDB" id="A0AAE3JZI9"/>
<evidence type="ECO:0000259" key="2">
    <source>
        <dbReference type="SMART" id="SM00849"/>
    </source>
</evidence>
<dbReference type="Gene3D" id="3.60.15.10">
    <property type="entry name" value="Ribonuclease Z/Hydroxyacylglutathione hydrolase-like"/>
    <property type="match status" value="1"/>
</dbReference>
<comment type="caution">
    <text evidence="3">The sequence shown here is derived from an EMBL/GenBank/DDBJ whole genome shotgun (WGS) entry which is preliminary data.</text>
</comment>
<dbReference type="PANTHER" id="PTHR30619:SF7">
    <property type="entry name" value="BETA-LACTAMASE DOMAIN PROTEIN"/>
    <property type="match status" value="1"/>
</dbReference>
<proteinExistence type="predicted"/>
<evidence type="ECO:0000256" key="1">
    <source>
        <dbReference type="SAM" id="Phobius"/>
    </source>
</evidence>
<dbReference type="Proteomes" id="UP001139365">
    <property type="component" value="Unassembled WGS sequence"/>
</dbReference>
<evidence type="ECO:0000313" key="3">
    <source>
        <dbReference type="EMBL" id="MCI5754997.1"/>
    </source>
</evidence>
<feature type="transmembrane region" description="Helical" evidence="1">
    <location>
        <begin position="16"/>
        <end position="33"/>
    </location>
</feature>
<evidence type="ECO:0000313" key="4">
    <source>
        <dbReference type="Proteomes" id="UP001139365"/>
    </source>
</evidence>
<dbReference type="PANTHER" id="PTHR30619">
    <property type="entry name" value="DNA INTERNALIZATION/COMPETENCE PROTEIN COMEC/REC2"/>
    <property type="match status" value="1"/>
</dbReference>
<keyword evidence="1" id="KW-0812">Transmembrane</keyword>
<dbReference type="SMART" id="SM00849">
    <property type="entry name" value="Lactamase_B"/>
    <property type="match status" value="1"/>
</dbReference>
<dbReference type="InterPro" id="IPR036866">
    <property type="entry name" value="RibonucZ/Hydroxyglut_hydro"/>
</dbReference>
<keyword evidence="1" id="KW-1133">Transmembrane helix</keyword>
<accession>A0AAE3JZI9</accession>
<dbReference type="CDD" id="cd07731">
    <property type="entry name" value="ComA-like_MBL-fold"/>
    <property type="match status" value="1"/>
</dbReference>
<dbReference type="InterPro" id="IPR035681">
    <property type="entry name" value="ComA-like_MBL"/>
</dbReference>
<dbReference type="InterPro" id="IPR001279">
    <property type="entry name" value="Metallo-B-lactamas"/>
</dbReference>
<feature type="domain" description="Metallo-beta-lactamase" evidence="2">
    <location>
        <begin position="69"/>
        <end position="265"/>
    </location>
</feature>
<name>A0AAE3JZI9_9BACT</name>
<reference evidence="3 4" key="1">
    <citation type="submission" date="2022-03" db="EMBL/GenBank/DDBJ databases">
        <title>Metagenome-assembled genomes from swine fecal metagenomes.</title>
        <authorList>
            <person name="Holman D.B."/>
            <person name="Kommadath A."/>
        </authorList>
    </citation>
    <scope>NUCLEOTIDE SEQUENCE [LARGE SCALE GENOMIC DNA]</scope>
    <source>
        <strain evidence="3">SUG147</strain>
    </source>
</reference>
<keyword evidence="1" id="KW-0472">Membrane</keyword>
<dbReference type="SUPFAM" id="SSF56281">
    <property type="entry name" value="Metallo-hydrolase/oxidoreductase"/>
    <property type="match status" value="1"/>
</dbReference>